<accession>G0W9U2</accession>
<dbReference type="GO" id="GO:0005763">
    <property type="term" value="C:mitochondrial small ribosomal subunit"/>
    <property type="evidence" value="ECO:0007669"/>
    <property type="project" value="EnsemblFungi"/>
</dbReference>
<evidence type="ECO:0000256" key="5">
    <source>
        <dbReference type="ARBA" id="ARBA00023274"/>
    </source>
</evidence>
<dbReference type="GeneID" id="11495058"/>
<evidence type="ECO:0000313" key="9">
    <source>
        <dbReference type="Proteomes" id="UP000000689"/>
    </source>
</evidence>
<evidence type="ECO:0000313" key="8">
    <source>
        <dbReference type="EMBL" id="CCD24553.1"/>
    </source>
</evidence>
<evidence type="ECO:0000256" key="6">
    <source>
        <dbReference type="ARBA" id="ARBA00035132"/>
    </source>
</evidence>
<feature type="compositionally biased region" description="Basic residues" evidence="7">
    <location>
        <begin position="82"/>
        <end position="95"/>
    </location>
</feature>
<keyword evidence="5" id="KW-0687">Ribonucleoprotein</keyword>
<dbReference type="Proteomes" id="UP000000689">
    <property type="component" value="Chromosome 4"/>
</dbReference>
<dbReference type="KEGG" id="ndi:NDAI_0D02390"/>
<keyword evidence="9" id="KW-1185">Reference proteome</keyword>
<reference evidence="8 9" key="1">
    <citation type="journal article" date="2011" name="Proc. Natl. Acad. Sci. U.S.A.">
        <title>Evolutionary erosion of yeast sex chromosomes by mating-type switching accidents.</title>
        <authorList>
            <person name="Gordon J.L."/>
            <person name="Armisen D."/>
            <person name="Proux-Wera E."/>
            <person name="Oheigeartaigh S.S."/>
            <person name="Byrne K.P."/>
            <person name="Wolfe K.H."/>
        </authorList>
    </citation>
    <scope>NUCLEOTIDE SEQUENCE [LARGE SCALE GENOMIC DNA]</scope>
    <source>
        <strain evidence="9">ATCC 10597 / BCRC 20456 / CBS 421 / NBRC 0211 / NRRL Y-12639</strain>
    </source>
</reference>
<comment type="subcellular location">
    <subcellularLocation>
        <location evidence="1">Mitochondrion</location>
    </subcellularLocation>
</comment>
<dbReference type="AlphaFoldDB" id="G0W9U2"/>
<dbReference type="OMA" id="MKAQCQV"/>
<feature type="region of interest" description="Disordered" evidence="7">
    <location>
        <begin position="81"/>
        <end position="105"/>
    </location>
</feature>
<gene>
    <name evidence="8" type="primary">NDAI0D02390</name>
    <name evidence="8" type="ordered locus">NDAI_0D02390</name>
</gene>
<dbReference type="HOGENOM" id="CLU_150777_0_1_1"/>
<dbReference type="RefSeq" id="XP_003669796.1">
    <property type="nucleotide sequence ID" value="XM_003669748.1"/>
</dbReference>
<evidence type="ECO:0000256" key="2">
    <source>
        <dbReference type="ARBA" id="ARBA00008970"/>
    </source>
</evidence>
<evidence type="ECO:0000256" key="1">
    <source>
        <dbReference type="ARBA" id="ARBA00004173"/>
    </source>
</evidence>
<sequence length="105" mass="11760">MPVLKARLLKVAELSAKIFDENFNPTGARTGAKILSQRLKGPAIASYYGNPDVLKFKHLKTLYPNFQFTDPEENYRLAKIEAKKRRGKGAPKKTKKGDVKGKGKK</sequence>
<evidence type="ECO:0000256" key="3">
    <source>
        <dbReference type="ARBA" id="ARBA00022980"/>
    </source>
</evidence>
<dbReference type="OrthoDB" id="2257454at2759"/>
<dbReference type="PANTHER" id="PTHR13362:SF2">
    <property type="entry name" value="SMALL RIBOSOMAL SUBUNIT PROTEIN MS33"/>
    <property type="match status" value="1"/>
</dbReference>
<name>G0W9U2_NAUDC</name>
<dbReference type="InterPro" id="IPR013219">
    <property type="entry name" value="Ribosomal_mS33"/>
</dbReference>
<protein>
    <recommendedName>
        <fullName evidence="6">Small ribosomal subunit protein mS33</fullName>
    </recommendedName>
</protein>
<dbReference type="PANTHER" id="PTHR13362">
    <property type="entry name" value="MITOCHONDRIAL RIBOSOMAL PROTEIN S33"/>
    <property type="match status" value="1"/>
</dbReference>
<keyword evidence="3" id="KW-0689">Ribosomal protein</keyword>
<dbReference type="STRING" id="1071378.G0W9U2"/>
<evidence type="ECO:0000256" key="4">
    <source>
        <dbReference type="ARBA" id="ARBA00023128"/>
    </source>
</evidence>
<feature type="compositionally biased region" description="Basic and acidic residues" evidence="7">
    <location>
        <begin position="96"/>
        <end position="105"/>
    </location>
</feature>
<dbReference type="EMBL" id="HE580270">
    <property type="protein sequence ID" value="CCD24553.1"/>
    <property type="molecule type" value="Genomic_DNA"/>
</dbReference>
<keyword evidence="4" id="KW-0496">Mitochondrion</keyword>
<dbReference type="eggNOG" id="KOG4844">
    <property type="taxonomic scope" value="Eukaryota"/>
</dbReference>
<comment type="similarity">
    <text evidence="2">Belongs to the mitochondrion-specific ribosomal protein mS33 family.</text>
</comment>
<dbReference type="GO" id="GO:0003735">
    <property type="term" value="F:structural constituent of ribosome"/>
    <property type="evidence" value="ECO:0007669"/>
    <property type="project" value="EnsemblFungi"/>
</dbReference>
<dbReference type="Pfam" id="PF08293">
    <property type="entry name" value="MRP-S33"/>
    <property type="match status" value="1"/>
</dbReference>
<evidence type="ECO:0000256" key="7">
    <source>
        <dbReference type="SAM" id="MobiDB-lite"/>
    </source>
</evidence>
<proteinExistence type="inferred from homology"/>
<organism evidence="8 9">
    <name type="scientific">Naumovozyma dairenensis (strain ATCC 10597 / BCRC 20456 / CBS 421 / NBRC 0211 / NRRL Y-12639)</name>
    <name type="common">Saccharomyces dairenensis</name>
    <dbReference type="NCBI Taxonomy" id="1071378"/>
    <lineage>
        <taxon>Eukaryota</taxon>
        <taxon>Fungi</taxon>
        <taxon>Dikarya</taxon>
        <taxon>Ascomycota</taxon>
        <taxon>Saccharomycotina</taxon>
        <taxon>Saccharomycetes</taxon>
        <taxon>Saccharomycetales</taxon>
        <taxon>Saccharomycetaceae</taxon>
        <taxon>Naumovozyma</taxon>
    </lineage>
</organism>